<evidence type="ECO:0000313" key="15">
    <source>
        <dbReference type="EMBL" id="SKB77204.1"/>
    </source>
</evidence>
<evidence type="ECO:0000256" key="11">
    <source>
        <dbReference type="RuleBase" id="RU003357"/>
    </source>
</evidence>
<evidence type="ECO:0000256" key="9">
    <source>
        <dbReference type="ARBA" id="ARBA00023237"/>
    </source>
</evidence>
<dbReference type="STRING" id="623280.SAMN05660226_03043"/>
<dbReference type="Gene3D" id="2.40.170.20">
    <property type="entry name" value="TonB-dependent receptor, beta-barrel domain"/>
    <property type="match status" value="1"/>
</dbReference>
<evidence type="ECO:0000256" key="3">
    <source>
        <dbReference type="ARBA" id="ARBA00022452"/>
    </source>
</evidence>
<evidence type="ECO:0000259" key="14">
    <source>
        <dbReference type="Pfam" id="PF07715"/>
    </source>
</evidence>
<dbReference type="Proteomes" id="UP000190541">
    <property type="component" value="Unassembled WGS sequence"/>
</dbReference>
<dbReference type="InterPro" id="IPR012910">
    <property type="entry name" value="Plug_dom"/>
</dbReference>
<evidence type="ECO:0000256" key="10">
    <source>
        <dbReference type="PROSITE-ProRule" id="PRU01360"/>
    </source>
</evidence>
<dbReference type="Pfam" id="PF00593">
    <property type="entry name" value="TonB_dep_Rec_b-barrel"/>
    <property type="match status" value="1"/>
</dbReference>
<feature type="domain" description="TonB-dependent receptor-like beta-barrel" evidence="13">
    <location>
        <begin position="339"/>
        <end position="645"/>
    </location>
</feature>
<evidence type="ECO:0000256" key="6">
    <source>
        <dbReference type="ARBA" id="ARBA00023077"/>
    </source>
</evidence>
<evidence type="ECO:0000313" key="16">
    <source>
        <dbReference type="Proteomes" id="UP000190541"/>
    </source>
</evidence>
<evidence type="ECO:0000256" key="12">
    <source>
        <dbReference type="SAM" id="SignalP"/>
    </source>
</evidence>
<keyword evidence="9 10" id="KW-0998">Cell outer membrane</keyword>
<evidence type="ECO:0000256" key="7">
    <source>
        <dbReference type="ARBA" id="ARBA00023136"/>
    </source>
</evidence>
<dbReference type="AlphaFoldDB" id="A0A1T5DZU9"/>
<feature type="signal peptide" evidence="12">
    <location>
        <begin position="1"/>
        <end position="19"/>
    </location>
</feature>
<keyword evidence="4 10" id="KW-0812">Transmembrane</keyword>
<dbReference type="InterPro" id="IPR000531">
    <property type="entry name" value="Beta-barrel_TonB"/>
</dbReference>
<comment type="similarity">
    <text evidence="10 11">Belongs to the TonB-dependent receptor family.</text>
</comment>
<evidence type="ECO:0000256" key="5">
    <source>
        <dbReference type="ARBA" id="ARBA00022729"/>
    </source>
</evidence>
<keyword evidence="16" id="KW-1185">Reference proteome</keyword>
<protein>
    <submittedName>
        <fullName evidence="15">Outer membrane receptor for ferrienterochelin and colicins</fullName>
    </submittedName>
</protein>
<keyword evidence="3 10" id="KW-1134">Transmembrane beta strand</keyword>
<dbReference type="PANTHER" id="PTHR30069:SF29">
    <property type="entry name" value="HEMOGLOBIN AND HEMOGLOBIN-HAPTOGLOBIN-BINDING PROTEIN 1-RELATED"/>
    <property type="match status" value="1"/>
</dbReference>
<feature type="domain" description="TonB-dependent receptor plug" evidence="14">
    <location>
        <begin position="51"/>
        <end position="155"/>
    </location>
</feature>
<dbReference type="Gene3D" id="2.170.130.10">
    <property type="entry name" value="TonB-dependent receptor, plug domain"/>
    <property type="match status" value="1"/>
</dbReference>
<accession>A0A1T5DZU9</accession>
<dbReference type="GO" id="GO:0015344">
    <property type="term" value="F:siderophore uptake transmembrane transporter activity"/>
    <property type="evidence" value="ECO:0007669"/>
    <property type="project" value="TreeGrafter"/>
</dbReference>
<dbReference type="GO" id="GO:0044718">
    <property type="term" value="P:siderophore transmembrane transport"/>
    <property type="evidence" value="ECO:0007669"/>
    <property type="project" value="TreeGrafter"/>
</dbReference>
<dbReference type="PROSITE" id="PS52016">
    <property type="entry name" value="TONB_DEPENDENT_REC_3"/>
    <property type="match status" value="1"/>
</dbReference>
<organism evidence="15 16">
    <name type="scientific">Parapedobacter luteus</name>
    <dbReference type="NCBI Taxonomy" id="623280"/>
    <lineage>
        <taxon>Bacteria</taxon>
        <taxon>Pseudomonadati</taxon>
        <taxon>Bacteroidota</taxon>
        <taxon>Sphingobacteriia</taxon>
        <taxon>Sphingobacteriales</taxon>
        <taxon>Sphingobacteriaceae</taxon>
        <taxon>Parapedobacter</taxon>
    </lineage>
</organism>
<name>A0A1T5DZU9_9SPHI</name>
<dbReference type="EMBL" id="FUYS01000008">
    <property type="protein sequence ID" value="SKB77204.1"/>
    <property type="molecule type" value="Genomic_DNA"/>
</dbReference>
<evidence type="ECO:0000256" key="4">
    <source>
        <dbReference type="ARBA" id="ARBA00022692"/>
    </source>
</evidence>
<dbReference type="Pfam" id="PF07715">
    <property type="entry name" value="Plug"/>
    <property type="match status" value="1"/>
</dbReference>
<proteinExistence type="inferred from homology"/>
<dbReference type="InterPro" id="IPR036942">
    <property type="entry name" value="Beta-barrel_TonB_sf"/>
</dbReference>
<dbReference type="PANTHER" id="PTHR30069">
    <property type="entry name" value="TONB-DEPENDENT OUTER MEMBRANE RECEPTOR"/>
    <property type="match status" value="1"/>
</dbReference>
<evidence type="ECO:0000259" key="13">
    <source>
        <dbReference type="Pfam" id="PF00593"/>
    </source>
</evidence>
<keyword evidence="5 12" id="KW-0732">Signal</keyword>
<evidence type="ECO:0000256" key="1">
    <source>
        <dbReference type="ARBA" id="ARBA00004571"/>
    </source>
</evidence>
<feature type="chain" id="PRO_5013046749" evidence="12">
    <location>
        <begin position="20"/>
        <end position="688"/>
    </location>
</feature>
<keyword evidence="7 10" id="KW-0472">Membrane</keyword>
<reference evidence="15 16" key="1">
    <citation type="submission" date="2017-02" db="EMBL/GenBank/DDBJ databases">
        <authorList>
            <person name="Peterson S.W."/>
        </authorList>
    </citation>
    <scope>NUCLEOTIDE SEQUENCE [LARGE SCALE GENOMIC DNA]</scope>
    <source>
        <strain evidence="15 16">DSM 22899</strain>
    </source>
</reference>
<gene>
    <name evidence="15" type="ORF">SAMN05660226_03043</name>
</gene>
<keyword evidence="8 15" id="KW-0675">Receptor</keyword>
<dbReference type="SUPFAM" id="SSF56935">
    <property type="entry name" value="Porins"/>
    <property type="match status" value="1"/>
</dbReference>
<evidence type="ECO:0000256" key="2">
    <source>
        <dbReference type="ARBA" id="ARBA00022448"/>
    </source>
</evidence>
<dbReference type="InterPro" id="IPR039426">
    <property type="entry name" value="TonB-dep_rcpt-like"/>
</dbReference>
<keyword evidence="6 11" id="KW-0798">TonB box</keyword>
<keyword evidence="2 10" id="KW-0813">Transport</keyword>
<comment type="subcellular location">
    <subcellularLocation>
        <location evidence="1 10">Cell outer membrane</location>
        <topology evidence="1 10">Multi-pass membrane protein</topology>
    </subcellularLocation>
</comment>
<sequence>MERLILCMFCVSAPYLLCAQATPPLWSNDSLRVNTLDEVVVTGQYEPQSIKNSVYRVRTINNNQIRLRAATSVENILNTQLGMRFSNDLTLGESDIQLMGMSGQNVKVLVDGIPLIDRGATKQSLSQIDVNNIDRIEVVEGPMSVIYGTDALAGVINIITKKGLATDNLLISARVQEESAGSEYKAFSNEGMHNGNLTVNWQHKGWLAQASGSRNNFGGWKGNSSGRALDWNPKSQWLASGTLGYRNEALDMWYRLDYLDEDIYTPGPLNQNTGRAVDKNYLSSRYTHVLQAQWNINERFSFTGSASYQDYERRTRTIRHDFRTGTSELTTGAGEQDIAGFTSAVFRSTLQYKLSDKVFFQPGIEINSNDGSGQRISGNPRINDYALFISSEIKPTGWMNIRPGLRFVKNSVYDAPPAIPSLNTKFRLSESFDIRAAYARGFRAPALRELYFTFFDANHSITGNENLKAEYSNSFNTYVSWYGNKWGAWRITSTLGGFYNDFNDQIAVGVDPENPSANTYINIEKYRTAGGTLENAIFWKNMEANIGFSYIGRYNRLSETEANVPPMAWSPEVNSNIMYYIPKWGAGISLFYKFNGKRPSYEAVVQTDGTVMPRRAAVASYHNADVSLNKNITRYVTLVGGVRNLFDVTRIESTSLVGDGAHSSAASALPVGYGRSFFLGLHMQWSKN</sequence>
<dbReference type="InterPro" id="IPR037066">
    <property type="entry name" value="Plug_dom_sf"/>
</dbReference>
<dbReference type="RefSeq" id="WP_217698151.1">
    <property type="nucleotide sequence ID" value="NZ_FUYS01000008.1"/>
</dbReference>
<evidence type="ECO:0000256" key="8">
    <source>
        <dbReference type="ARBA" id="ARBA00023170"/>
    </source>
</evidence>
<dbReference type="CDD" id="cd01347">
    <property type="entry name" value="ligand_gated_channel"/>
    <property type="match status" value="1"/>
</dbReference>
<dbReference type="GO" id="GO:0009279">
    <property type="term" value="C:cell outer membrane"/>
    <property type="evidence" value="ECO:0007669"/>
    <property type="project" value="UniProtKB-SubCell"/>
</dbReference>